<proteinExistence type="predicted"/>
<dbReference type="RefSeq" id="XP_040760739.1">
    <property type="nucleotide sequence ID" value="XM_040913065.1"/>
</dbReference>
<organism evidence="1 2">
    <name type="scientific">Laetiporus sulphureus 93-53</name>
    <dbReference type="NCBI Taxonomy" id="1314785"/>
    <lineage>
        <taxon>Eukaryota</taxon>
        <taxon>Fungi</taxon>
        <taxon>Dikarya</taxon>
        <taxon>Basidiomycota</taxon>
        <taxon>Agaricomycotina</taxon>
        <taxon>Agaricomycetes</taxon>
        <taxon>Polyporales</taxon>
        <taxon>Laetiporus</taxon>
    </lineage>
</organism>
<reference evidence="1 2" key="1">
    <citation type="journal article" date="2016" name="Mol. Biol. Evol.">
        <title>Comparative Genomics of Early-Diverging Mushroom-Forming Fungi Provides Insights into the Origins of Lignocellulose Decay Capabilities.</title>
        <authorList>
            <person name="Nagy L.G."/>
            <person name="Riley R."/>
            <person name="Tritt A."/>
            <person name="Adam C."/>
            <person name="Daum C."/>
            <person name="Floudas D."/>
            <person name="Sun H."/>
            <person name="Yadav J.S."/>
            <person name="Pangilinan J."/>
            <person name="Larsson K.H."/>
            <person name="Matsuura K."/>
            <person name="Barry K."/>
            <person name="Labutti K."/>
            <person name="Kuo R."/>
            <person name="Ohm R.A."/>
            <person name="Bhattacharya S.S."/>
            <person name="Shirouzu T."/>
            <person name="Yoshinaga Y."/>
            <person name="Martin F.M."/>
            <person name="Grigoriev I.V."/>
            <person name="Hibbett D.S."/>
        </authorList>
    </citation>
    <scope>NUCLEOTIDE SEQUENCE [LARGE SCALE GENOMIC DNA]</scope>
    <source>
        <strain evidence="1 2">93-53</strain>
    </source>
</reference>
<dbReference type="Proteomes" id="UP000076871">
    <property type="component" value="Unassembled WGS sequence"/>
</dbReference>
<sequence>MVRADIDPEAHCGLTYESRKWTQVAFVRTASTNAALSHSVVYATRANERALTST</sequence>
<dbReference type="InParanoid" id="A0A165CL10"/>
<keyword evidence="2" id="KW-1185">Reference proteome</keyword>
<dbReference type="AlphaFoldDB" id="A0A165CL10"/>
<dbReference type="GeneID" id="63830093"/>
<gene>
    <name evidence="1" type="ORF">LAESUDRAFT_762223</name>
</gene>
<evidence type="ECO:0000313" key="2">
    <source>
        <dbReference type="Proteomes" id="UP000076871"/>
    </source>
</evidence>
<accession>A0A165CL10</accession>
<name>A0A165CL10_9APHY</name>
<dbReference type="EMBL" id="KV427647">
    <property type="protein sequence ID" value="KZT02999.1"/>
    <property type="molecule type" value="Genomic_DNA"/>
</dbReference>
<evidence type="ECO:0000313" key="1">
    <source>
        <dbReference type="EMBL" id="KZT02999.1"/>
    </source>
</evidence>
<protein>
    <submittedName>
        <fullName evidence="1">Uncharacterized protein</fullName>
    </submittedName>
</protein>